<evidence type="ECO:0008006" key="3">
    <source>
        <dbReference type="Google" id="ProtNLM"/>
    </source>
</evidence>
<reference evidence="1" key="2">
    <citation type="submission" date="2021-04" db="EMBL/GenBank/DDBJ databases">
        <authorList>
            <person name="Gilroy R."/>
        </authorList>
    </citation>
    <scope>NUCLEOTIDE SEQUENCE</scope>
    <source>
        <strain evidence="1">CHK171-505</strain>
    </source>
</reference>
<dbReference type="AlphaFoldDB" id="A0A9D2I2U6"/>
<evidence type="ECO:0000313" key="2">
    <source>
        <dbReference type="Proteomes" id="UP000886856"/>
    </source>
</evidence>
<gene>
    <name evidence="1" type="ORF">H9948_10635</name>
</gene>
<protein>
    <recommendedName>
        <fullName evidence="3">Replicative helicase inhibitor G39P N-terminal domain-containing protein</fullName>
    </recommendedName>
</protein>
<dbReference type="SUPFAM" id="SSF89064">
    <property type="entry name" value="Replisome organizer (g39p helicase loader/inhibitor protein)"/>
    <property type="match status" value="1"/>
</dbReference>
<proteinExistence type="predicted"/>
<comment type="caution">
    <text evidence="1">The sequence shown here is derived from an EMBL/GenBank/DDBJ whole genome shotgun (WGS) entry which is preliminary data.</text>
</comment>
<accession>A0A9D2I2U6</accession>
<dbReference type="InterPro" id="IPR036173">
    <property type="entry name" value="G39-like_N_sf"/>
</dbReference>
<organism evidence="1 2">
    <name type="scientific">Candidatus Jeotgalibaca merdavium</name>
    <dbReference type="NCBI Taxonomy" id="2838627"/>
    <lineage>
        <taxon>Bacteria</taxon>
        <taxon>Bacillati</taxon>
        <taxon>Bacillota</taxon>
        <taxon>Bacilli</taxon>
        <taxon>Lactobacillales</taxon>
        <taxon>Carnobacteriaceae</taxon>
        <taxon>Jeotgalibaca</taxon>
    </lineage>
</organism>
<sequence length="118" mass="13786">MEKDEALNVFKSVAALYPNFNNKGNDDSKREVARVWLWKLQKGDYKRTMKMLDLYSNDNKFPPTVADIIAYAPKEKHIEDFSEDKKKVLEEKSNPETAKLREEKLKKLKMAMGGVFRD</sequence>
<name>A0A9D2I2U6_9LACT</name>
<dbReference type="Gene3D" id="1.10.8.200">
    <property type="entry name" value="Replisome organizer (g39p helicase loader/inhibitor protein)"/>
    <property type="match status" value="1"/>
</dbReference>
<dbReference type="Proteomes" id="UP000886856">
    <property type="component" value="Unassembled WGS sequence"/>
</dbReference>
<evidence type="ECO:0000313" key="1">
    <source>
        <dbReference type="EMBL" id="HJA91232.1"/>
    </source>
</evidence>
<dbReference type="EMBL" id="DWYW01000244">
    <property type="protein sequence ID" value="HJA91232.1"/>
    <property type="molecule type" value="Genomic_DNA"/>
</dbReference>
<reference evidence="1" key="1">
    <citation type="journal article" date="2021" name="PeerJ">
        <title>Extensive microbial diversity within the chicken gut microbiome revealed by metagenomics and culture.</title>
        <authorList>
            <person name="Gilroy R."/>
            <person name="Ravi A."/>
            <person name="Getino M."/>
            <person name="Pursley I."/>
            <person name="Horton D.L."/>
            <person name="Alikhan N.F."/>
            <person name="Baker D."/>
            <person name="Gharbi K."/>
            <person name="Hall N."/>
            <person name="Watson M."/>
            <person name="Adriaenssens E.M."/>
            <person name="Foster-Nyarko E."/>
            <person name="Jarju S."/>
            <person name="Secka A."/>
            <person name="Antonio M."/>
            <person name="Oren A."/>
            <person name="Chaudhuri R.R."/>
            <person name="La Ragione R."/>
            <person name="Hildebrand F."/>
            <person name="Pallen M.J."/>
        </authorList>
    </citation>
    <scope>NUCLEOTIDE SEQUENCE</scope>
    <source>
        <strain evidence="1">CHK171-505</strain>
    </source>
</reference>